<feature type="domain" description="Reverse transcriptase" evidence="2">
    <location>
        <begin position="569"/>
        <end position="638"/>
    </location>
</feature>
<evidence type="ECO:0000313" key="3">
    <source>
        <dbReference type="EMBL" id="TPX30257.1"/>
    </source>
</evidence>
<feature type="compositionally biased region" description="Basic residues" evidence="1">
    <location>
        <begin position="297"/>
        <end position="308"/>
    </location>
</feature>
<feature type="compositionally biased region" description="Basic and acidic residues" evidence="1">
    <location>
        <begin position="391"/>
        <end position="400"/>
    </location>
</feature>
<sequence length="648" mass="72900">MNVRGIRQKTAEIQTYITTNNIDLLVATEIKISSQTQITPFSKLPGVVTYTGDRDRRDKGGIALLLGPGNSVAQLRIATYLPPDEPISAIKEEFQALSALLPSTSVLLGDFNMGLSVGSDPRSTFLIPLLGSCNFARLTTPPTFIHHNQTATTPDQIWIGAHTFKSIEATLTPPFPVNTDHQSIILQTTKGGCQLNNGAYRIKYRTRALRNDQKKRDDFEKTVKEEGRQLLNHLERTNLTFWPNCDTTRQRTTVNEAQTALTQLITHVSRKKLGANGRILKNAYPPLIAKKRQLLQRQQRQHRKHFNKHGTEDTAQRENIERTKKEIAEEIYEFHAAQPGFSKFREQLESLHRPHRASEARTFPRRTSAMQTPRQAVQKPAQQRPPTIDQLKADTDRALVGEEESDPESDTSEDPSDEEDNNIRQEPTPTITPPPNNGTHCTELYKLLEEKLAGFKSQLDEQARQIEQLKRGQKTNGPNEPQRMPETSLAKTQPRQSKGHQPKAAKTTNTATRPIKVTITKKATDPTPRTQAKGQETDVTRVSSTMENRIIVVVINNKRLMDDNKMTLIIHDKKTVEVTTQTGVTQGSSLSPLLYAVYVADLAHELDKLTGIRLGNRQLNHLFFADDLALIAKSPSKLYWIHYTSGEA</sequence>
<feature type="compositionally biased region" description="Basic and acidic residues" evidence="1">
    <location>
        <begin position="350"/>
        <end position="359"/>
    </location>
</feature>
<evidence type="ECO:0000256" key="1">
    <source>
        <dbReference type="SAM" id="MobiDB-lite"/>
    </source>
</evidence>
<dbReference type="Gene3D" id="3.60.10.10">
    <property type="entry name" value="Endonuclease/exonuclease/phosphatase"/>
    <property type="match status" value="1"/>
</dbReference>
<dbReference type="Pfam" id="PF00078">
    <property type="entry name" value="RVT_1"/>
    <property type="match status" value="1"/>
</dbReference>
<protein>
    <recommendedName>
        <fullName evidence="2">Reverse transcriptase domain-containing protein</fullName>
    </recommendedName>
</protein>
<name>A0A507BK31_9FUNG</name>
<comment type="caution">
    <text evidence="3">The sequence shown here is derived from an EMBL/GenBank/DDBJ whole genome shotgun (WGS) entry which is preliminary data.</text>
</comment>
<dbReference type="InterPro" id="IPR000477">
    <property type="entry name" value="RT_dom"/>
</dbReference>
<reference evidence="3 4" key="1">
    <citation type="journal article" date="2019" name="Sci. Rep.">
        <title>Comparative genomics of chytrid fungi reveal insights into the obligate biotrophic and pathogenic lifestyle of Synchytrium endobioticum.</title>
        <authorList>
            <person name="van de Vossenberg B.T.L.H."/>
            <person name="Warris S."/>
            <person name="Nguyen H.D.T."/>
            <person name="van Gent-Pelzer M.P.E."/>
            <person name="Joly D.L."/>
            <person name="van de Geest H.C."/>
            <person name="Bonants P.J.M."/>
            <person name="Smith D.S."/>
            <person name="Levesque C.A."/>
            <person name="van der Lee T.A.J."/>
        </authorList>
    </citation>
    <scope>NUCLEOTIDE SEQUENCE [LARGE SCALE GENOMIC DNA]</scope>
    <source>
        <strain evidence="3 4">MB42</strain>
    </source>
</reference>
<evidence type="ECO:0000313" key="4">
    <source>
        <dbReference type="Proteomes" id="UP000317494"/>
    </source>
</evidence>
<feature type="region of interest" description="Disordered" evidence="1">
    <location>
        <begin position="350"/>
        <end position="441"/>
    </location>
</feature>
<dbReference type="InterPro" id="IPR036691">
    <property type="entry name" value="Endo/exonu/phosph_ase_sf"/>
</dbReference>
<accession>A0A507BK31</accession>
<dbReference type="VEuPathDB" id="FungiDB:SeMB42_g07943"/>
<gene>
    <name evidence="3" type="ORF">SeMB42_g07943</name>
</gene>
<feature type="compositionally biased region" description="Acidic residues" evidence="1">
    <location>
        <begin position="401"/>
        <end position="420"/>
    </location>
</feature>
<feature type="region of interest" description="Disordered" evidence="1">
    <location>
        <begin position="469"/>
        <end position="513"/>
    </location>
</feature>
<dbReference type="EMBL" id="QEAN01000701">
    <property type="protein sequence ID" value="TPX30257.1"/>
    <property type="molecule type" value="Genomic_DNA"/>
</dbReference>
<organism evidence="3 4">
    <name type="scientific">Synchytrium endobioticum</name>
    <dbReference type="NCBI Taxonomy" id="286115"/>
    <lineage>
        <taxon>Eukaryota</taxon>
        <taxon>Fungi</taxon>
        <taxon>Fungi incertae sedis</taxon>
        <taxon>Chytridiomycota</taxon>
        <taxon>Chytridiomycota incertae sedis</taxon>
        <taxon>Chytridiomycetes</taxon>
        <taxon>Synchytriales</taxon>
        <taxon>Synchytriaceae</taxon>
        <taxon>Synchytrium</taxon>
    </lineage>
</organism>
<feature type="compositionally biased region" description="Polar residues" evidence="1">
    <location>
        <begin position="368"/>
        <end position="385"/>
    </location>
</feature>
<keyword evidence="4" id="KW-1185">Reference proteome</keyword>
<feature type="compositionally biased region" description="Basic and acidic residues" evidence="1">
    <location>
        <begin position="309"/>
        <end position="319"/>
    </location>
</feature>
<evidence type="ECO:0000259" key="2">
    <source>
        <dbReference type="Pfam" id="PF00078"/>
    </source>
</evidence>
<dbReference type="Proteomes" id="UP000317494">
    <property type="component" value="Unassembled WGS sequence"/>
</dbReference>
<dbReference type="SUPFAM" id="SSF56219">
    <property type="entry name" value="DNase I-like"/>
    <property type="match status" value="1"/>
</dbReference>
<dbReference type="AlphaFoldDB" id="A0A507BK31"/>
<proteinExistence type="predicted"/>
<feature type="region of interest" description="Disordered" evidence="1">
    <location>
        <begin position="297"/>
        <end position="319"/>
    </location>
</feature>